<feature type="compositionally biased region" description="Polar residues" evidence="1">
    <location>
        <begin position="72"/>
        <end position="86"/>
    </location>
</feature>
<feature type="compositionally biased region" description="Polar residues" evidence="1">
    <location>
        <begin position="124"/>
        <end position="135"/>
    </location>
</feature>
<feature type="compositionally biased region" description="Polar residues" evidence="1">
    <location>
        <begin position="145"/>
        <end position="157"/>
    </location>
</feature>
<gene>
    <name evidence="2" type="ORF">M9458_008588</name>
</gene>
<evidence type="ECO:0000313" key="3">
    <source>
        <dbReference type="Proteomes" id="UP001529510"/>
    </source>
</evidence>
<dbReference type="Proteomes" id="UP001529510">
    <property type="component" value="Unassembled WGS sequence"/>
</dbReference>
<keyword evidence="3" id="KW-1185">Reference proteome</keyword>
<organism evidence="2 3">
    <name type="scientific">Cirrhinus mrigala</name>
    <name type="common">Mrigala</name>
    <dbReference type="NCBI Taxonomy" id="683832"/>
    <lineage>
        <taxon>Eukaryota</taxon>
        <taxon>Metazoa</taxon>
        <taxon>Chordata</taxon>
        <taxon>Craniata</taxon>
        <taxon>Vertebrata</taxon>
        <taxon>Euteleostomi</taxon>
        <taxon>Actinopterygii</taxon>
        <taxon>Neopterygii</taxon>
        <taxon>Teleostei</taxon>
        <taxon>Ostariophysi</taxon>
        <taxon>Cypriniformes</taxon>
        <taxon>Cyprinidae</taxon>
        <taxon>Labeoninae</taxon>
        <taxon>Labeonini</taxon>
        <taxon>Cirrhinus</taxon>
    </lineage>
</organism>
<reference evidence="2 3" key="1">
    <citation type="submission" date="2024-05" db="EMBL/GenBank/DDBJ databases">
        <title>Genome sequencing and assembly of Indian major carp, Cirrhinus mrigala (Hamilton, 1822).</title>
        <authorList>
            <person name="Mohindra V."/>
            <person name="Chowdhury L.M."/>
            <person name="Lal K."/>
            <person name="Jena J.K."/>
        </authorList>
    </citation>
    <scope>NUCLEOTIDE SEQUENCE [LARGE SCALE GENOMIC DNA]</scope>
    <source>
        <strain evidence="2">CM1030</strain>
        <tissue evidence="2">Blood</tissue>
    </source>
</reference>
<feature type="region of interest" description="Disordered" evidence="1">
    <location>
        <begin position="108"/>
        <end position="157"/>
    </location>
</feature>
<accession>A0ABD0RB68</accession>
<evidence type="ECO:0000313" key="2">
    <source>
        <dbReference type="EMBL" id="KAL0195016.1"/>
    </source>
</evidence>
<sequence>MRDAEKVRFLDTPISQAGLFGRNCGGVCAAVLHSKEADGGHQTHASTCSERQPSSAEAAAPICSTPREAPCDSSSGPSLLYDSQTLFPPTRTCGHTPLVFPHVLKQRVRSDDHPRQGDPLFGSHHTNSPGKTATGLQGFLPPATGSFSSHSSPTPGT</sequence>
<dbReference type="AlphaFoldDB" id="A0ABD0RB68"/>
<comment type="caution">
    <text evidence="2">The sequence shown here is derived from an EMBL/GenBank/DDBJ whole genome shotgun (WGS) entry which is preliminary data.</text>
</comment>
<proteinExistence type="predicted"/>
<dbReference type="EMBL" id="JAMKFB020000004">
    <property type="protein sequence ID" value="KAL0195016.1"/>
    <property type="molecule type" value="Genomic_DNA"/>
</dbReference>
<feature type="non-terminal residue" evidence="2">
    <location>
        <position position="157"/>
    </location>
</feature>
<evidence type="ECO:0000256" key="1">
    <source>
        <dbReference type="SAM" id="MobiDB-lite"/>
    </source>
</evidence>
<protein>
    <submittedName>
        <fullName evidence="2">Uncharacterized protein</fullName>
    </submittedName>
</protein>
<feature type="region of interest" description="Disordered" evidence="1">
    <location>
        <begin position="39"/>
        <end position="86"/>
    </location>
</feature>
<feature type="compositionally biased region" description="Polar residues" evidence="1">
    <location>
        <begin position="43"/>
        <end position="55"/>
    </location>
</feature>
<name>A0ABD0RB68_CIRMR</name>